<dbReference type="eggNOG" id="COG0642">
    <property type="taxonomic scope" value="Bacteria"/>
</dbReference>
<dbReference type="GeneID" id="96998098"/>
<feature type="domain" description="Histidine kinase" evidence="15">
    <location>
        <begin position="238"/>
        <end position="421"/>
    </location>
</feature>
<dbReference type="AlphaFoldDB" id="H3NL64"/>
<comment type="caution">
    <text evidence="16">The sequence shown here is derived from an EMBL/GenBank/DDBJ whole genome shotgun (WGS) entry which is preliminary data.</text>
</comment>
<evidence type="ECO:0000256" key="4">
    <source>
        <dbReference type="ARBA" id="ARBA00022475"/>
    </source>
</evidence>
<dbReference type="PANTHER" id="PTHR45528">
    <property type="entry name" value="SENSOR HISTIDINE KINASE CPXA"/>
    <property type="match status" value="1"/>
</dbReference>
<dbReference type="InterPro" id="IPR005467">
    <property type="entry name" value="His_kinase_dom"/>
</dbReference>
<keyword evidence="8" id="KW-0547">Nucleotide-binding</keyword>
<evidence type="ECO:0000256" key="9">
    <source>
        <dbReference type="ARBA" id="ARBA00022777"/>
    </source>
</evidence>
<evidence type="ECO:0000256" key="7">
    <source>
        <dbReference type="ARBA" id="ARBA00022692"/>
    </source>
</evidence>
<dbReference type="OrthoDB" id="9762826at2"/>
<keyword evidence="10" id="KW-0067">ATP-binding</keyword>
<dbReference type="InterPro" id="IPR003594">
    <property type="entry name" value="HATPase_dom"/>
</dbReference>
<evidence type="ECO:0000256" key="10">
    <source>
        <dbReference type="ARBA" id="ARBA00022840"/>
    </source>
</evidence>
<dbReference type="GO" id="GO:0005524">
    <property type="term" value="F:ATP binding"/>
    <property type="evidence" value="ECO:0007669"/>
    <property type="project" value="UniProtKB-KW"/>
</dbReference>
<keyword evidence="11 14" id="KW-1133">Transmembrane helix</keyword>
<accession>H3NL64</accession>
<dbReference type="GO" id="GO:0000155">
    <property type="term" value="F:phosphorelay sensor kinase activity"/>
    <property type="evidence" value="ECO:0007669"/>
    <property type="project" value="InterPro"/>
</dbReference>
<evidence type="ECO:0000256" key="13">
    <source>
        <dbReference type="ARBA" id="ARBA00023136"/>
    </source>
</evidence>
<evidence type="ECO:0000256" key="8">
    <source>
        <dbReference type="ARBA" id="ARBA00022741"/>
    </source>
</evidence>
<organism evidence="16 17">
    <name type="scientific">Helcococcus kunzii ATCC 51366</name>
    <dbReference type="NCBI Taxonomy" id="883114"/>
    <lineage>
        <taxon>Bacteria</taxon>
        <taxon>Bacillati</taxon>
        <taxon>Bacillota</taxon>
        <taxon>Tissierellia</taxon>
        <taxon>Tissierellales</taxon>
        <taxon>Peptoniphilaceae</taxon>
        <taxon>Helcococcus</taxon>
    </lineage>
</organism>
<gene>
    <name evidence="16" type="ORF">HMPREF9709_00075</name>
</gene>
<dbReference type="STRING" id="883114.HMPREF9709_00075"/>
<dbReference type="InterPro" id="IPR003661">
    <property type="entry name" value="HisK_dim/P_dom"/>
</dbReference>
<name>H3NL64_9FIRM</name>
<keyword evidence="17" id="KW-1185">Reference proteome</keyword>
<dbReference type="HOGENOM" id="CLU_000445_89_6_9"/>
<dbReference type="Gene3D" id="1.10.287.130">
    <property type="match status" value="1"/>
</dbReference>
<evidence type="ECO:0000256" key="1">
    <source>
        <dbReference type="ARBA" id="ARBA00000085"/>
    </source>
</evidence>
<dbReference type="InterPro" id="IPR036097">
    <property type="entry name" value="HisK_dim/P_sf"/>
</dbReference>
<dbReference type="SMART" id="SM00388">
    <property type="entry name" value="HisKA"/>
    <property type="match status" value="1"/>
</dbReference>
<dbReference type="EC" id="2.7.13.3" evidence="3"/>
<reference evidence="16 17" key="1">
    <citation type="submission" date="2012-01" db="EMBL/GenBank/DDBJ databases">
        <title>The Genome Sequence of Helcococcus kunzii ATCC 51366.</title>
        <authorList>
            <consortium name="The Broad Institute Genome Sequencing Platform"/>
            <person name="Earl A."/>
            <person name="Ward D."/>
            <person name="Feldgarden M."/>
            <person name="Gevers D."/>
            <person name="Huys G."/>
            <person name="Young S.K."/>
            <person name="Zeng Q."/>
            <person name="Gargeya S."/>
            <person name="Fitzgerald M."/>
            <person name="Haas B."/>
            <person name="Abouelleil A."/>
            <person name="Alvarado L."/>
            <person name="Arachchi H.M."/>
            <person name="Berlin A."/>
            <person name="Chapman S.B."/>
            <person name="Gearin G."/>
            <person name="Goldberg J."/>
            <person name="Griggs A."/>
            <person name="Gujja S."/>
            <person name="Hansen M."/>
            <person name="Heiman D."/>
            <person name="Howarth C."/>
            <person name="Larimer J."/>
            <person name="Lui A."/>
            <person name="MacDonald P.J.P."/>
            <person name="McCowen C."/>
            <person name="Montmayeur A."/>
            <person name="Murphy C."/>
            <person name="Neiman D."/>
            <person name="Pearson M."/>
            <person name="Priest M."/>
            <person name="Roberts A."/>
            <person name="Saif S."/>
            <person name="Shea T."/>
            <person name="Sisk P."/>
            <person name="Stolte C."/>
            <person name="Sykes S."/>
            <person name="Wortman J."/>
            <person name="Nusbaum C."/>
            <person name="Birren B."/>
        </authorList>
    </citation>
    <scope>NUCLEOTIDE SEQUENCE [LARGE SCALE GENOMIC DNA]</scope>
    <source>
        <strain evidence="16 17">ATCC 51366</strain>
    </source>
</reference>
<evidence type="ECO:0000256" key="11">
    <source>
        <dbReference type="ARBA" id="ARBA00022989"/>
    </source>
</evidence>
<dbReference type="PROSITE" id="PS50109">
    <property type="entry name" value="HIS_KIN"/>
    <property type="match status" value="1"/>
</dbReference>
<dbReference type="EMBL" id="AGEI01000002">
    <property type="protein sequence ID" value="EHR36320.1"/>
    <property type="molecule type" value="Genomic_DNA"/>
</dbReference>
<evidence type="ECO:0000313" key="17">
    <source>
        <dbReference type="Proteomes" id="UP000004191"/>
    </source>
</evidence>
<evidence type="ECO:0000256" key="14">
    <source>
        <dbReference type="SAM" id="Phobius"/>
    </source>
</evidence>
<dbReference type="InterPro" id="IPR036890">
    <property type="entry name" value="HATPase_C_sf"/>
</dbReference>
<dbReference type="Proteomes" id="UP000004191">
    <property type="component" value="Unassembled WGS sequence"/>
</dbReference>
<dbReference type="SUPFAM" id="SSF47384">
    <property type="entry name" value="Homodimeric domain of signal transducing histidine kinase"/>
    <property type="match status" value="1"/>
</dbReference>
<keyword evidence="13 14" id="KW-0472">Membrane</keyword>
<dbReference type="Gene3D" id="3.30.565.10">
    <property type="entry name" value="Histidine kinase-like ATPase, C-terminal domain"/>
    <property type="match status" value="1"/>
</dbReference>
<evidence type="ECO:0000256" key="2">
    <source>
        <dbReference type="ARBA" id="ARBA00004651"/>
    </source>
</evidence>
<comment type="subcellular location">
    <subcellularLocation>
        <location evidence="2">Cell membrane</location>
        <topology evidence="2">Multi-pass membrane protein</topology>
    </subcellularLocation>
</comment>
<dbReference type="Gene3D" id="6.10.340.10">
    <property type="match status" value="1"/>
</dbReference>
<evidence type="ECO:0000256" key="3">
    <source>
        <dbReference type="ARBA" id="ARBA00012438"/>
    </source>
</evidence>
<evidence type="ECO:0000256" key="6">
    <source>
        <dbReference type="ARBA" id="ARBA00022679"/>
    </source>
</evidence>
<keyword evidence="6" id="KW-0808">Transferase</keyword>
<evidence type="ECO:0000256" key="12">
    <source>
        <dbReference type="ARBA" id="ARBA00023012"/>
    </source>
</evidence>
<keyword evidence="5" id="KW-0597">Phosphoprotein</keyword>
<feature type="transmembrane region" description="Helical" evidence="14">
    <location>
        <begin position="12"/>
        <end position="33"/>
    </location>
</feature>
<feature type="transmembrane region" description="Helical" evidence="14">
    <location>
        <begin position="143"/>
        <end position="163"/>
    </location>
</feature>
<evidence type="ECO:0000259" key="15">
    <source>
        <dbReference type="PROSITE" id="PS50109"/>
    </source>
</evidence>
<dbReference type="InterPro" id="IPR050398">
    <property type="entry name" value="HssS/ArlS-like"/>
</dbReference>
<keyword evidence="12" id="KW-0902">Two-component regulatory system</keyword>
<comment type="catalytic activity">
    <reaction evidence="1">
        <text>ATP + protein L-histidine = ADP + protein N-phospho-L-histidine.</text>
        <dbReference type="EC" id="2.7.13.3"/>
    </reaction>
</comment>
<dbReference type="SUPFAM" id="SSF55874">
    <property type="entry name" value="ATPase domain of HSP90 chaperone/DNA topoisomerase II/histidine kinase"/>
    <property type="match status" value="1"/>
</dbReference>
<protein>
    <recommendedName>
        <fullName evidence="3">histidine kinase</fullName>
        <ecNumber evidence="3">2.7.13.3</ecNumber>
    </recommendedName>
</protein>
<proteinExistence type="predicted"/>
<keyword evidence="9" id="KW-0418">Kinase</keyword>
<evidence type="ECO:0000313" key="16">
    <source>
        <dbReference type="EMBL" id="EHR36320.1"/>
    </source>
</evidence>
<sequence>MKNLKIFPKMFIQIFFVLMLVIVLIHSLVFFVFPKVYLEDRKQEISKKASQISSNMNGKEIKYIEEYLELYSKSSEIKAFIKGKNNNNELRLGKELNVDIESENNSLIIEDRIVKIKSGENILLQFVSTADMQKDAKELTFKFFPFSLMISFLFSIIVSLVYAKFIKNNIQDIKNITDKMMLLDKDVQLKVNSKNEIDELKAQINDLYFTLLKSISDLDSKNKKILKLEKRKYDFFKGASHELKTPLSSLKIILENMKYNIGKYKNRDIYISDCIDIVDELSQRVSQILSVSSIETFKNDEEILNINSVLEGIIKKYQLLASKKNIKINNYILNENMYIGKSSLKIIISNLISNAVKYTDDNGVIDIEIQNGWLCFKNTFNDKRKLDLDRIFQVDFNLNKEDSNGLGLYIVKNILNNYNIGYKVKHDEDKFVFMIEILDIEG</sequence>
<evidence type="ECO:0000256" key="5">
    <source>
        <dbReference type="ARBA" id="ARBA00022553"/>
    </source>
</evidence>
<dbReference type="GO" id="GO:0005886">
    <property type="term" value="C:plasma membrane"/>
    <property type="evidence" value="ECO:0007669"/>
    <property type="project" value="UniProtKB-SubCell"/>
</dbReference>
<dbReference type="CDD" id="cd00082">
    <property type="entry name" value="HisKA"/>
    <property type="match status" value="1"/>
</dbReference>
<dbReference type="PATRIC" id="fig|883114.3.peg.75"/>
<dbReference type="Pfam" id="PF00512">
    <property type="entry name" value="HisKA"/>
    <property type="match status" value="1"/>
</dbReference>
<dbReference type="Pfam" id="PF02518">
    <property type="entry name" value="HATPase_c"/>
    <property type="match status" value="1"/>
</dbReference>
<dbReference type="RefSeq" id="WP_005396874.1">
    <property type="nucleotide sequence ID" value="NZ_JH601088.1"/>
</dbReference>
<keyword evidence="7 14" id="KW-0812">Transmembrane</keyword>
<dbReference type="PANTHER" id="PTHR45528:SF1">
    <property type="entry name" value="SENSOR HISTIDINE KINASE CPXA"/>
    <property type="match status" value="1"/>
</dbReference>
<keyword evidence="4" id="KW-1003">Cell membrane</keyword>